<gene>
    <name evidence="3" type="ORF">SM124_02285</name>
</gene>
<comment type="caution">
    <text evidence="3">The sequence shown here is derived from an EMBL/GenBank/DDBJ whole genome shotgun (WGS) entry which is preliminary data.</text>
</comment>
<keyword evidence="1" id="KW-0812">Transmembrane</keyword>
<dbReference type="RefSeq" id="WP_322444867.1">
    <property type="nucleotide sequence ID" value="NZ_JAXOFX010000001.1"/>
</dbReference>
<dbReference type="PANTHER" id="PTHR34351:SF2">
    <property type="entry name" value="DUF58 DOMAIN-CONTAINING PROTEIN"/>
    <property type="match status" value="1"/>
</dbReference>
<organism evidence="3 4">
    <name type="scientific">Robertmurraya mangrovi</name>
    <dbReference type="NCBI Taxonomy" id="3098077"/>
    <lineage>
        <taxon>Bacteria</taxon>
        <taxon>Bacillati</taxon>
        <taxon>Bacillota</taxon>
        <taxon>Bacilli</taxon>
        <taxon>Bacillales</taxon>
        <taxon>Bacillaceae</taxon>
        <taxon>Robertmurraya</taxon>
    </lineage>
</organism>
<dbReference type="Proteomes" id="UP001290455">
    <property type="component" value="Unassembled WGS sequence"/>
</dbReference>
<dbReference type="InterPro" id="IPR002881">
    <property type="entry name" value="DUF58"/>
</dbReference>
<accession>A0ABU5ITV8</accession>
<keyword evidence="1" id="KW-1133">Transmembrane helix</keyword>
<evidence type="ECO:0000313" key="4">
    <source>
        <dbReference type="Proteomes" id="UP001290455"/>
    </source>
</evidence>
<dbReference type="Pfam" id="PF01882">
    <property type="entry name" value="DUF58"/>
    <property type="match status" value="1"/>
</dbReference>
<keyword evidence="1" id="KW-0472">Membrane</keyword>
<proteinExistence type="predicted"/>
<name>A0ABU5ITV8_9BACI</name>
<dbReference type="PANTHER" id="PTHR34351">
    <property type="entry name" value="SLR1927 PROTEIN-RELATED"/>
    <property type="match status" value="1"/>
</dbReference>
<feature type="transmembrane region" description="Helical" evidence="1">
    <location>
        <begin position="12"/>
        <end position="29"/>
    </location>
</feature>
<reference evidence="3 4" key="1">
    <citation type="submission" date="2023-11" db="EMBL/GenBank/DDBJ databases">
        <title>Bacillus jintuensis, isolated from a mudflat on the Beibu Gulf coast.</title>
        <authorList>
            <person name="Li M."/>
        </authorList>
    </citation>
    <scope>NUCLEOTIDE SEQUENCE [LARGE SCALE GENOMIC DNA]</scope>
    <source>
        <strain evidence="3 4">31A1R</strain>
    </source>
</reference>
<feature type="domain" description="DUF58" evidence="2">
    <location>
        <begin position="214"/>
        <end position="321"/>
    </location>
</feature>
<evidence type="ECO:0000256" key="1">
    <source>
        <dbReference type="SAM" id="Phobius"/>
    </source>
</evidence>
<evidence type="ECO:0000313" key="3">
    <source>
        <dbReference type="EMBL" id="MDZ5470569.1"/>
    </source>
</evidence>
<evidence type="ECO:0000259" key="2">
    <source>
        <dbReference type="Pfam" id="PF01882"/>
    </source>
</evidence>
<protein>
    <submittedName>
        <fullName evidence="3">DUF58 domain-containing protein</fullName>
    </submittedName>
</protein>
<dbReference type="EMBL" id="JAXOFX010000001">
    <property type="protein sequence ID" value="MDZ5470569.1"/>
    <property type="molecule type" value="Genomic_DNA"/>
</dbReference>
<feature type="transmembrane region" description="Helical" evidence="1">
    <location>
        <begin position="35"/>
        <end position="53"/>
    </location>
</feature>
<keyword evidence="4" id="KW-1185">Reference proteome</keyword>
<sequence>MEWSKYTVEDKPFALTSLVAFLLLLGGLYSDSYIVFFIGVLYFVAFFVNNYYLKHVGEELKLVNKKVRSRHFIGEAGEWEIVLTNMGLPIMKGELQIVFDDCVSPINEKQSNHLSNYTIKMPFSINKGQSKIITIPYQAVKRGVSKITNIELKIPHFFGFGDTVLEYKQLFKNEALVYPSVMPVHNLKHFLSEKSGESIVNHSLFEDMLAPSGTRDYLYSDSFNRIHWKASARKQTLQTKVFETAAERGWHLSINIAERYAINNQLEFMMSSAAELAYYSYKNNIPFSISINMRVFGNTPFCYIPVGTGKEHLQRILETLSLVNHHSILYPYDKMVSFYERHLFVQPYFIQSGLVNETATDMIKSLNRKGVNLLRLDLDEKQAAIKRYHIDDKRGVS</sequence>